<gene>
    <name evidence="2" type="ORF">FGKAn22_22690</name>
</gene>
<proteinExistence type="predicted"/>
<feature type="transmembrane region" description="Helical" evidence="1">
    <location>
        <begin position="114"/>
        <end position="137"/>
    </location>
</feature>
<keyword evidence="1" id="KW-0472">Membrane</keyword>
<keyword evidence="1" id="KW-1133">Transmembrane helix</keyword>
<feature type="transmembrane region" description="Helical" evidence="1">
    <location>
        <begin position="42"/>
        <end position="61"/>
    </location>
</feature>
<evidence type="ECO:0000256" key="1">
    <source>
        <dbReference type="SAM" id="Phobius"/>
    </source>
</evidence>
<organism evidence="2 3">
    <name type="scientific">Ferrigenium kumadai</name>
    <dbReference type="NCBI Taxonomy" id="1682490"/>
    <lineage>
        <taxon>Bacteria</taxon>
        <taxon>Pseudomonadati</taxon>
        <taxon>Pseudomonadota</taxon>
        <taxon>Betaproteobacteria</taxon>
        <taxon>Nitrosomonadales</taxon>
        <taxon>Gallionellaceae</taxon>
        <taxon>Ferrigenium</taxon>
    </lineage>
</organism>
<sequence>MQFQATAAEIKKAQTPHNLFISGLFLFDLFMTPAVIGMKIGMAGLLIPLVCSGSLIAFIYLRSRKATSWFVDAHWKLAFARARVLMLGYAITAALIFIAWLVSGASKDPNMAHILWTALTRIALMPTLIVVMITAVLEFSASAQAAKREVPDKIAANFPPPAQQSQDNAD</sequence>
<keyword evidence="1" id="KW-0812">Transmembrane</keyword>
<evidence type="ECO:0000313" key="3">
    <source>
        <dbReference type="Proteomes" id="UP001319121"/>
    </source>
</evidence>
<dbReference type="EMBL" id="AP019536">
    <property type="protein sequence ID" value="BBJ00577.1"/>
    <property type="molecule type" value="Genomic_DNA"/>
</dbReference>
<feature type="transmembrane region" description="Helical" evidence="1">
    <location>
        <begin position="19"/>
        <end position="36"/>
    </location>
</feature>
<name>A0AAN1T1F2_9PROT</name>
<accession>A0AAN1T1F2</accession>
<dbReference type="Proteomes" id="UP001319121">
    <property type="component" value="Chromosome"/>
</dbReference>
<keyword evidence="3" id="KW-1185">Reference proteome</keyword>
<dbReference type="KEGG" id="fku:FGKAn22_22690"/>
<reference evidence="2 3" key="1">
    <citation type="submission" date="2019-03" db="EMBL/GenBank/DDBJ databases">
        <title>Complete genome sequence of Ferrigenium kumadai strain An22, a microaerophilic iron-oxidizing bacterium isolated from a paddy field soil.</title>
        <authorList>
            <person name="Watanabe T."/>
            <person name="Asakawa S."/>
        </authorList>
    </citation>
    <scope>NUCLEOTIDE SEQUENCE [LARGE SCALE GENOMIC DNA]</scope>
    <source>
        <strain evidence="2 3">An22</strain>
    </source>
</reference>
<evidence type="ECO:0000313" key="2">
    <source>
        <dbReference type="EMBL" id="BBJ00577.1"/>
    </source>
</evidence>
<dbReference type="RefSeq" id="WP_212785803.1">
    <property type="nucleotide sequence ID" value="NZ_AP019536.1"/>
</dbReference>
<dbReference type="AlphaFoldDB" id="A0AAN1T1F2"/>
<feature type="transmembrane region" description="Helical" evidence="1">
    <location>
        <begin position="82"/>
        <end position="102"/>
    </location>
</feature>
<protein>
    <submittedName>
        <fullName evidence="2">Uncharacterized protein</fullName>
    </submittedName>
</protein>